<feature type="compositionally biased region" description="Low complexity" evidence="3">
    <location>
        <begin position="966"/>
        <end position="1004"/>
    </location>
</feature>
<dbReference type="InterPro" id="IPR007587">
    <property type="entry name" value="SAPS"/>
</dbReference>
<reference evidence="4" key="1">
    <citation type="journal article" date="2017" name="Ticks Tick Borne Dis.">
        <title>An insight into the sialome of Hyalomma excavatum.</title>
        <authorList>
            <person name="Ribeiro J.M."/>
            <person name="Slovak M."/>
            <person name="Francischetti I.M."/>
        </authorList>
    </citation>
    <scope>NUCLEOTIDE SEQUENCE</scope>
    <source>
        <strain evidence="4">Samish</strain>
        <tissue evidence="4">Salivary glands</tissue>
    </source>
</reference>
<evidence type="ECO:0000256" key="3">
    <source>
        <dbReference type="SAM" id="MobiDB-lite"/>
    </source>
</evidence>
<keyword evidence="2" id="KW-0131">Cell cycle</keyword>
<protein>
    <submittedName>
        <fullName evidence="4">Putative sap family cell cycle dependent phosphatase-associated protein</fullName>
    </submittedName>
</protein>
<evidence type="ECO:0000256" key="1">
    <source>
        <dbReference type="ARBA" id="ARBA00006180"/>
    </source>
</evidence>
<dbReference type="Pfam" id="PF04499">
    <property type="entry name" value="SAPS"/>
    <property type="match status" value="1"/>
</dbReference>
<feature type="region of interest" description="Disordered" evidence="3">
    <location>
        <begin position="688"/>
        <end position="724"/>
    </location>
</feature>
<dbReference type="InterPro" id="IPR016024">
    <property type="entry name" value="ARM-type_fold"/>
</dbReference>
<feature type="compositionally biased region" description="Low complexity" evidence="3">
    <location>
        <begin position="858"/>
        <end position="870"/>
    </location>
</feature>
<feature type="compositionally biased region" description="Low complexity" evidence="3">
    <location>
        <begin position="819"/>
        <end position="829"/>
    </location>
</feature>
<proteinExistence type="evidence at transcript level"/>
<organism evidence="4">
    <name type="scientific">Hyalomma excavatum</name>
    <dbReference type="NCBI Taxonomy" id="257692"/>
    <lineage>
        <taxon>Eukaryota</taxon>
        <taxon>Metazoa</taxon>
        <taxon>Ecdysozoa</taxon>
        <taxon>Arthropoda</taxon>
        <taxon>Chelicerata</taxon>
        <taxon>Arachnida</taxon>
        <taxon>Acari</taxon>
        <taxon>Parasitiformes</taxon>
        <taxon>Ixodida</taxon>
        <taxon>Ixodoidea</taxon>
        <taxon>Ixodidae</taxon>
        <taxon>Hyalomminae</taxon>
        <taxon>Hyalomma</taxon>
    </lineage>
</organism>
<feature type="compositionally biased region" description="Pro residues" evidence="3">
    <location>
        <begin position="794"/>
        <end position="810"/>
    </location>
</feature>
<feature type="region of interest" description="Disordered" evidence="3">
    <location>
        <begin position="787"/>
        <end position="1018"/>
    </location>
</feature>
<evidence type="ECO:0000256" key="2">
    <source>
        <dbReference type="ARBA" id="ARBA00023306"/>
    </source>
</evidence>
<dbReference type="GO" id="GO:0019903">
    <property type="term" value="F:protein phosphatase binding"/>
    <property type="evidence" value="ECO:0007669"/>
    <property type="project" value="InterPro"/>
</dbReference>
<dbReference type="SUPFAM" id="SSF48371">
    <property type="entry name" value="ARM repeat"/>
    <property type="match status" value="1"/>
</dbReference>
<feature type="compositionally biased region" description="Polar residues" evidence="3">
    <location>
        <begin position="838"/>
        <end position="847"/>
    </location>
</feature>
<accession>A0A131XCR3</accession>
<dbReference type="InterPro" id="IPR011989">
    <property type="entry name" value="ARM-like"/>
</dbReference>
<dbReference type="GO" id="GO:0005829">
    <property type="term" value="C:cytosol"/>
    <property type="evidence" value="ECO:0007669"/>
    <property type="project" value="TreeGrafter"/>
</dbReference>
<dbReference type="GO" id="GO:0019888">
    <property type="term" value="F:protein phosphatase regulator activity"/>
    <property type="evidence" value="ECO:0007669"/>
    <property type="project" value="TreeGrafter"/>
</dbReference>
<name>A0A131XCR3_9ACAR</name>
<dbReference type="GO" id="GO:0005634">
    <property type="term" value="C:nucleus"/>
    <property type="evidence" value="ECO:0007669"/>
    <property type="project" value="TreeGrafter"/>
</dbReference>
<dbReference type="AlphaFoldDB" id="A0A131XCR3"/>
<dbReference type="Gene3D" id="1.25.10.10">
    <property type="entry name" value="Leucine-rich Repeat Variant"/>
    <property type="match status" value="1"/>
</dbReference>
<dbReference type="EMBL" id="GEFH01004691">
    <property type="protein sequence ID" value="JAP63890.1"/>
    <property type="molecule type" value="mRNA"/>
</dbReference>
<dbReference type="PANTHER" id="PTHR12634:SF8">
    <property type="entry name" value="FIERY MOUNTAIN, ISOFORM D"/>
    <property type="match status" value="1"/>
</dbReference>
<comment type="similarity">
    <text evidence="1">Belongs to the SAPS family.</text>
</comment>
<feature type="region of interest" description="Disordered" evidence="3">
    <location>
        <begin position="285"/>
        <end position="317"/>
    </location>
</feature>
<feature type="compositionally biased region" description="Gly residues" evidence="3">
    <location>
        <begin position="303"/>
        <end position="317"/>
    </location>
</feature>
<feature type="compositionally biased region" description="Acidic residues" evidence="3">
    <location>
        <begin position="697"/>
        <end position="709"/>
    </location>
</feature>
<evidence type="ECO:0000313" key="4">
    <source>
        <dbReference type="EMBL" id="JAP63890.1"/>
    </source>
</evidence>
<sequence>MFWKFNLITTSHVETLLSKENVTLRELMDEEDILQECKAQTKRLIEFLVKPEVMEELVDLITHEPPEDVDEKLRYKYPNIACEILTSDVQQINDTLVRSETLMAKLLGFLDNEPPLNPLLASFFTKTSAILVARKADSMFYVCMQKENFIPLLLKHIETSAIMDLLLKFVACTESEALRSSITQWLDKAQVVQQLVALIDPACSEEKHSNAAEALCEMIKLSREQMSLLQEKAPADPLLESLESTETVASLLEHMFSGDRTCESVFVNGISVLLSLLEFRKQGLAGQQQQQQQQQNSNNADGPNGGGLGGGSGGGPGMMQGETACFASIFFRSENAEQMTALDVERLRAGVDKVLAAVLPRLDDFLKLLKEPPQKLCWTTTFGVLDPPLGQTRLEVCHLVNALINSNNEDVNKKLAELGALPTILDLFFEYSWNNFLHTQVAQLVSAVVSSAHSLDQEGNKVHPLLDQLLGSCTLVQRCLDAWDANTLEQSQPGKHRRGYMGHLTKIVNDIVAAADGGNNSEIVRERLKDLPEDMQGRWKAFTTETLVEINKKNTVSLGGNMPNVSSTDEDECIDLRDVSFHQEAALQQVFPRSVQQAFSDYQMEQVTSNFVEQFGFNDDEFVEADENLVGPLDQLARANFQLPPEVNMQSQAELFERICREKVQTLDDADSDDDIWDDKEVVLSPEARGRRRLTDDSEEAYSSDSDDENGPRPSAVATSSEEVKMDIDQAAELDATVAMDTTSPWENAATSNVESGWATFDNFANFSAANFEAAADTTTPAMPVAMETSDQVPSPPTPEGPTAPLPQPSNEPDSTKCAEATPAATAPAIDSHCEPSATEQKPTVESTVGDLPKVECSESSAPKPSASSSGVNCIELNSAEVSSSADTSIRENRVPEPIDGPADSTPASADNSAALKPVAMPTCANGPVSSVEPPKTCSATQISTQRLEDASKTNGSSGNVDEADATTTAAAQPTPSTAADSADPSAPTTTATSPTAPSAQALLPQPPAQPQVQNGPL</sequence>
<dbReference type="PANTHER" id="PTHR12634">
    <property type="entry name" value="SIT4 YEAST -ASSOCIATING PROTEIN-RELATED"/>
    <property type="match status" value="1"/>
</dbReference>